<feature type="non-terminal residue" evidence="6">
    <location>
        <position position="1"/>
    </location>
</feature>
<evidence type="ECO:0000256" key="3">
    <source>
        <dbReference type="ARBA" id="ARBA00022771"/>
    </source>
</evidence>
<dbReference type="PANTHER" id="PTHR46481:SF10">
    <property type="entry name" value="ZINC FINGER BED DOMAIN-CONTAINING PROTEIN 39"/>
    <property type="match status" value="1"/>
</dbReference>
<dbReference type="AlphaFoldDB" id="A0A0C2VZ93"/>
<evidence type="ECO:0000256" key="2">
    <source>
        <dbReference type="ARBA" id="ARBA00022723"/>
    </source>
</evidence>
<dbReference type="EMBL" id="KN818903">
    <property type="protein sequence ID" value="KIL54167.1"/>
    <property type="molecule type" value="Genomic_DNA"/>
</dbReference>
<organism evidence="6 7">
    <name type="scientific">Amanita muscaria (strain Koide BX008)</name>
    <dbReference type="NCBI Taxonomy" id="946122"/>
    <lineage>
        <taxon>Eukaryota</taxon>
        <taxon>Fungi</taxon>
        <taxon>Dikarya</taxon>
        <taxon>Basidiomycota</taxon>
        <taxon>Agaricomycotina</taxon>
        <taxon>Agaricomycetes</taxon>
        <taxon>Agaricomycetidae</taxon>
        <taxon>Agaricales</taxon>
        <taxon>Pluteineae</taxon>
        <taxon>Amanitaceae</taxon>
        <taxon>Amanita</taxon>
    </lineage>
</organism>
<proteinExistence type="predicted"/>
<dbReference type="HOGENOM" id="CLU_009123_6_0_1"/>
<dbReference type="OrthoDB" id="3172935at2759"/>
<keyword evidence="7" id="KW-1185">Reference proteome</keyword>
<evidence type="ECO:0000313" key="7">
    <source>
        <dbReference type="Proteomes" id="UP000054549"/>
    </source>
</evidence>
<dbReference type="InParanoid" id="A0A0C2VZ93"/>
<accession>A0A0C2VZ93</accession>
<dbReference type="SUPFAM" id="SSF53098">
    <property type="entry name" value="Ribonuclease H-like"/>
    <property type="match status" value="1"/>
</dbReference>
<evidence type="ECO:0000256" key="1">
    <source>
        <dbReference type="ARBA" id="ARBA00004123"/>
    </source>
</evidence>
<evidence type="ECO:0000256" key="4">
    <source>
        <dbReference type="ARBA" id="ARBA00022833"/>
    </source>
</evidence>
<dbReference type="InterPro" id="IPR012337">
    <property type="entry name" value="RNaseH-like_sf"/>
</dbReference>
<keyword evidence="5" id="KW-0539">Nucleus</keyword>
<dbReference type="Proteomes" id="UP000054549">
    <property type="component" value="Unassembled WGS sequence"/>
</dbReference>
<protein>
    <recommendedName>
        <fullName evidence="8">Transposase</fullName>
    </recommendedName>
</protein>
<dbReference type="GO" id="GO:0005634">
    <property type="term" value="C:nucleus"/>
    <property type="evidence" value="ECO:0007669"/>
    <property type="project" value="UniProtKB-SubCell"/>
</dbReference>
<keyword evidence="4" id="KW-0862">Zinc</keyword>
<reference evidence="6 7" key="1">
    <citation type="submission" date="2014-04" db="EMBL/GenBank/DDBJ databases">
        <title>Evolutionary Origins and Diversification of the Mycorrhizal Mutualists.</title>
        <authorList>
            <consortium name="DOE Joint Genome Institute"/>
            <consortium name="Mycorrhizal Genomics Consortium"/>
            <person name="Kohler A."/>
            <person name="Kuo A."/>
            <person name="Nagy L.G."/>
            <person name="Floudas D."/>
            <person name="Copeland A."/>
            <person name="Barry K.W."/>
            <person name="Cichocki N."/>
            <person name="Veneault-Fourrey C."/>
            <person name="LaButti K."/>
            <person name="Lindquist E.A."/>
            <person name="Lipzen A."/>
            <person name="Lundell T."/>
            <person name="Morin E."/>
            <person name="Murat C."/>
            <person name="Riley R."/>
            <person name="Ohm R."/>
            <person name="Sun H."/>
            <person name="Tunlid A."/>
            <person name="Henrissat B."/>
            <person name="Grigoriev I.V."/>
            <person name="Hibbett D.S."/>
            <person name="Martin F."/>
        </authorList>
    </citation>
    <scope>NUCLEOTIDE SEQUENCE [LARGE SCALE GENOMIC DNA]</scope>
    <source>
        <strain evidence="6 7">Koide BX008</strain>
    </source>
</reference>
<keyword evidence="3" id="KW-0863">Zinc-finger</keyword>
<name>A0A0C2VZ93_AMAMK</name>
<evidence type="ECO:0000256" key="5">
    <source>
        <dbReference type="ARBA" id="ARBA00023242"/>
    </source>
</evidence>
<comment type="subcellular location">
    <subcellularLocation>
        <location evidence="1">Nucleus</location>
    </subcellularLocation>
</comment>
<dbReference type="InterPro" id="IPR052035">
    <property type="entry name" value="ZnF_BED_domain_contain"/>
</dbReference>
<evidence type="ECO:0008006" key="8">
    <source>
        <dbReference type="Google" id="ProtNLM"/>
    </source>
</evidence>
<sequence length="211" mass="24589">CFPHIVNLACKATLAAITDLNYVDDTVEAYRDYEPNHYGKDCIATIRSLVNSIRNSNIKKQRFSEYVHEHFPQDYQLLRDVATRWSSTLLMINRVLKLKDAIEDITHDNEFKDLHKFQLSEGDWELLNDYQQVLQVPHAFQDVLGAETTPTLCYSIPAYSAFINMWEDLKDDHIEWERIIQPGLDKIEEYQARLIDTPAYVVAMGETSIFQ</sequence>
<dbReference type="PANTHER" id="PTHR46481">
    <property type="entry name" value="ZINC FINGER BED DOMAIN-CONTAINING PROTEIN 4"/>
    <property type="match status" value="1"/>
</dbReference>
<dbReference type="GO" id="GO:0008270">
    <property type="term" value="F:zinc ion binding"/>
    <property type="evidence" value="ECO:0007669"/>
    <property type="project" value="UniProtKB-KW"/>
</dbReference>
<evidence type="ECO:0000313" key="6">
    <source>
        <dbReference type="EMBL" id="KIL54167.1"/>
    </source>
</evidence>
<keyword evidence="2" id="KW-0479">Metal-binding</keyword>
<gene>
    <name evidence="6" type="ORF">M378DRAFT_93024</name>
</gene>